<name>A0ABN7NWI7_TIMPD</name>
<reference evidence="2" key="1">
    <citation type="submission" date="2021-03" db="EMBL/GenBank/DDBJ databases">
        <authorList>
            <person name="Tran Van P."/>
        </authorList>
    </citation>
    <scope>NUCLEOTIDE SEQUENCE</scope>
</reference>
<evidence type="ECO:0000256" key="1">
    <source>
        <dbReference type="SAM" id="SignalP"/>
    </source>
</evidence>
<gene>
    <name evidence="2" type="ORF">TPAB3V08_LOCUS4935</name>
</gene>
<sequence length="149" mass="17231">MTRATWLLLIGCLLLQVHCAYRPGHKSRSGDPFDSLPNNFWLEFSSPFTESYDELTELEVTTTPEPLPFFEDAANSTNVTTQLGSSVFLHCRVNDLRDKTLSCLFEGHPFELRPKTSKYLRFTSSGFSLLLKDKRRKCFGDGKMWRRVW</sequence>
<feature type="chain" id="PRO_5045351186" evidence="1">
    <location>
        <begin position="20"/>
        <end position="149"/>
    </location>
</feature>
<protein>
    <submittedName>
        <fullName evidence="2">Uncharacterized protein</fullName>
    </submittedName>
</protein>
<feature type="signal peptide" evidence="1">
    <location>
        <begin position="1"/>
        <end position="19"/>
    </location>
</feature>
<organism evidence="2 3">
    <name type="scientific">Timema podura</name>
    <name type="common">Walking stick</name>
    <dbReference type="NCBI Taxonomy" id="61482"/>
    <lineage>
        <taxon>Eukaryota</taxon>
        <taxon>Metazoa</taxon>
        <taxon>Ecdysozoa</taxon>
        <taxon>Arthropoda</taxon>
        <taxon>Hexapoda</taxon>
        <taxon>Insecta</taxon>
        <taxon>Pterygota</taxon>
        <taxon>Neoptera</taxon>
        <taxon>Polyneoptera</taxon>
        <taxon>Phasmatodea</taxon>
        <taxon>Timematodea</taxon>
        <taxon>Timematoidea</taxon>
        <taxon>Timematidae</taxon>
        <taxon>Timema</taxon>
    </lineage>
</organism>
<dbReference type="Proteomes" id="UP001153148">
    <property type="component" value="Unassembled WGS sequence"/>
</dbReference>
<evidence type="ECO:0000313" key="3">
    <source>
        <dbReference type="Proteomes" id="UP001153148"/>
    </source>
</evidence>
<keyword evidence="3" id="KW-1185">Reference proteome</keyword>
<keyword evidence="1" id="KW-0732">Signal</keyword>
<proteinExistence type="predicted"/>
<evidence type="ECO:0000313" key="2">
    <source>
        <dbReference type="EMBL" id="CAG2057960.1"/>
    </source>
</evidence>
<comment type="caution">
    <text evidence="2">The sequence shown here is derived from an EMBL/GenBank/DDBJ whole genome shotgun (WGS) entry which is preliminary data.</text>
</comment>
<accession>A0ABN7NWI7</accession>
<dbReference type="EMBL" id="CAJPIN010006361">
    <property type="protein sequence ID" value="CAG2057960.1"/>
    <property type="molecule type" value="Genomic_DNA"/>
</dbReference>